<feature type="transmembrane region" description="Helical" evidence="1">
    <location>
        <begin position="14"/>
        <end position="32"/>
    </location>
</feature>
<dbReference type="RefSeq" id="WP_345574814.1">
    <property type="nucleotide sequence ID" value="NZ_BAAAXF010000018.1"/>
</dbReference>
<keyword evidence="1" id="KW-1133">Transmembrane helix</keyword>
<comment type="caution">
    <text evidence="2">The sequence shown here is derived from an EMBL/GenBank/DDBJ whole genome shotgun (WGS) entry which is preliminary data.</text>
</comment>
<keyword evidence="1" id="KW-0472">Membrane</keyword>
<dbReference type="EMBL" id="BAAAXF010000018">
    <property type="protein sequence ID" value="GAA3494837.1"/>
    <property type="molecule type" value="Genomic_DNA"/>
</dbReference>
<proteinExistence type="predicted"/>
<feature type="transmembrane region" description="Helical" evidence="1">
    <location>
        <begin position="38"/>
        <end position="56"/>
    </location>
</feature>
<dbReference type="Proteomes" id="UP001501455">
    <property type="component" value="Unassembled WGS sequence"/>
</dbReference>
<evidence type="ECO:0008006" key="4">
    <source>
        <dbReference type="Google" id="ProtNLM"/>
    </source>
</evidence>
<accession>A0ABP6TIR2</accession>
<sequence>MRHSVVPAPPRPPVTRLVLSGLYTLSAVVGLVRGGPAHQVLAAVLLAAALAGLLSARAVRRPGPPRAVPPSRRRHA</sequence>
<evidence type="ECO:0000313" key="2">
    <source>
        <dbReference type="EMBL" id="GAA3494837.1"/>
    </source>
</evidence>
<reference evidence="3" key="1">
    <citation type="journal article" date="2019" name="Int. J. Syst. Evol. Microbiol.">
        <title>The Global Catalogue of Microorganisms (GCM) 10K type strain sequencing project: providing services to taxonomists for standard genome sequencing and annotation.</title>
        <authorList>
            <consortium name="The Broad Institute Genomics Platform"/>
            <consortium name="The Broad Institute Genome Sequencing Center for Infectious Disease"/>
            <person name="Wu L."/>
            <person name="Ma J."/>
        </authorList>
    </citation>
    <scope>NUCLEOTIDE SEQUENCE [LARGE SCALE GENOMIC DNA]</scope>
    <source>
        <strain evidence="3">JCM 4816</strain>
    </source>
</reference>
<evidence type="ECO:0000313" key="3">
    <source>
        <dbReference type="Proteomes" id="UP001501455"/>
    </source>
</evidence>
<keyword evidence="1" id="KW-0812">Transmembrane</keyword>
<protein>
    <recommendedName>
        <fullName evidence="4">Sensor histidine kinase</fullName>
    </recommendedName>
</protein>
<organism evidence="2 3">
    <name type="scientific">Streptomyces prasinosporus</name>
    <dbReference type="NCBI Taxonomy" id="68256"/>
    <lineage>
        <taxon>Bacteria</taxon>
        <taxon>Bacillati</taxon>
        <taxon>Actinomycetota</taxon>
        <taxon>Actinomycetes</taxon>
        <taxon>Kitasatosporales</taxon>
        <taxon>Streptomycetaceae</taxon>
        <taxon>Streptomyces</taxon>
        <taxon>Streptomyces albogriseolus group</taxon>
    </lineage>
</organism>
<gene>
    <name evidence="2" type="ORF">GCM10019016_019370</name>
</gene>
<name>A0ABP6TIR2_9ACTN</name>
<evidence type="ECO:0000256" key="1">
    <source>
        <dbReference type="SAM" id="Phobius"/>
    </source>
</evidence>
<keyword evidence="3" id="KW-1185">Reference proteome</keyword>